<dbReference type="PANTHER" id="PTHR36919:SF2">
    <property type="entry name" value="BLL6627 PROTEIN"/>
    <property type="match status" value="1"/>
</dbReference>
<gene>
    <name evidence="2" type="ORF">Q73A0000_04965</name>
</gene>
<dbReference type="EMBL" id="CP040442">
    <property type="protein sequence ID" value="QOW09763.1"/>
    <property type="molecule type" value="Genomic_DNA"/>
</dbReference>
<dbReference type="KEGG" id="kfa:Q73A0000_04965"/>
<protein>
    <submittedName>
        <fullName evidence="2">DUF2147 domain-containing protein</fullName>
    </submittedName>
</protein>
<name>A0A7M2Y8V4_9FLAO</name>
<proteinExistence type="predicted"/>
<evidence type="ECO:0000259" key="1">
    <source>
        <dbReference type="Pfam" id="PF09917"/>
    </source>
</evidence>
<dbReference type="PANTHER" id="PTHR36919">
    <property type="entry name" value="BLR1215 PROTEIN"/>
    <property type="match status" value="1"/>
</dbReference>
<accession>A0A7M2Y8V4</accession>
<dbReference type="Gene3D" id="2.40.128.520">
    <property type="match status" value="1"/>
</dbReference>
<dbReference type="Pfam" id="PF09917">
    <property type="entry name" value="DUF2147"/>
    <property type="match status" value="1"/>
</dbReference>
<keyword evidence="3" id="KW-1185">Reference proteome</keyword>
<feature type="domain" description="DUF2147" evidence="1">
    <location>
        <begin position="27"/>
        <end position="144"/>
    </location>
</feature>
<dbReference type="AlphaFoldDB" id="A0A7M2Y8V4"/>
<evidence type="ECO:0000313" key="3">
    <source>
        <dbReference type="Proteomes" id="UP000594195"/>
    </source>
</evidence>
<dbReference type="Proteomes" id="UP000594195">
    <property type="component" value="Chromosome"/>
</dbReference>
<reference evidence="2 3" key="1">
    <citation type="submission" date="2019-05" db="EMBL/GenBank/DDBJ databases">
        <title>Chryseobacterium sp. isolated from King George Island, maritime Antarctica.</title>
        <authorList>
            <person name="Peng X."/>
        </authorList>
    </citation>
    <scope>NUCLEOTIDE SEQUENCE [LARGE SCALE GENOMIC DNA]</scope>
    <source>
        <strain evidence="2 3">7-3A</strain>
    </source>
</reference>
<evidence type="ECO:0000313" key="2">
    <source>
        <dbReference type="EMBL" id="QOW09763.1"/>
    </source>
</evidence>
<sequence length="146" mass="17103">MVKSSIIFFLLLCHSVMGQTKMEDILGKWMATDKSVSVLVYKEGKAIRAKVLWFDEKLGNGQPINSRVDTRNPDPKLRNRKLIGMDILENLYFNTTKQRWENGKIYDASSGRTWDSYAEIKDDGQLIVRGFWKWQWIGKTLYFDKM</sequence>
<organism evidence="2 3">
    <name type="scientific">Kaistella flava</name>
    <name type="common">ex Peng et al. 2021</name>
    <dbReference type="NCBI Taxonomy" id="2038776"/>
    <lineage>
        <taxon>Bacteria</taxon>
        <taxon>Pseudomonadati</taxon>
        <taxon>Bacteroidota</taxon>
        <taxon>Flavobacteriia</taxon>
        <taxon>Flavobacteriales</taxon>
        <taxon>Weeksellaceae</taxon>
        <taxon>Chryseobacterium group</taxon>
        <taxon>Kaistella</taxon>
    </lineage>
</organism>
<dbReference type="InterPro" id="IPR019223">
    <property type="entry name" value="DUF2147"/>
</dbReference>